<evidence type="ECO:0000259" key="7">
    <source>
        <dbReference type="PROSITE" id="PS50835"/>
    </source>
</evidence>
<keyword evidence="5" id="KW-0391">Immunity</keyword>
<feature type="signal peptide" evidence="6">
    <location>
        <begin position="1"/>
        <end position="18"/>
    </location>
</feature>
<dbReference type="InterPro" id="IPR007110">
    <property type="entry name" value="Ig-like_dom"/>
</dbReference>
<dbReference type="InterPro" id="IPR051287">
    <property type="entry name" value="TCR_variable_region"/>
</dbReference>
<protein>
    <recommendedName>
        <fullName evidence="7">Ig-like domain-containing protein</fullName>
    </recommendedName>
</protein>
<keyword evidence="5" id="KW-1279">T cell receptor</keyword>
<organism evidence="8 9">
    <name type="scientific">Cyprinus carpio</name>
    <name type="common">Common carp</name>
    <dbReference type="NCBI Taxonomy" id="7962"/>
    <lineage>
        <taxon>Eukaryota</taxon>
        <taxon>Metazoa</taxon>
        <taxon>Chordata</taxon>
        <taxon>Craniata</taxon>
        <taxon>Vertebrata</taxon>
        <taxon>Euteleostomi</taxon>
        <taxon>Actinopterygii</taxon>
        <taxon>Neopterygii</taxon>
        <taxon>Teleostei</taxon>
        <taxon>Ostariophysi</taxon>
        <taxon>Cypriniformes</taxon>
        <taxon>Cyprinidae</taxon>
        <taxon>Cyprininae</taxon>
        <taxon>Cyprinus</taxon>
    </lineage>
</organism>
<dbReference type="SMART" id="SM00406">
    <property type="entry name" value="IGv"/>
    <property type="match status" value="1"/>
</dbReference>
<dbReference type="PANTHER" id="PTHR19367">
    <property type="entry name" value="T-CELL RECEPTOR ALPHA CHAIN V REGION"/>
    <property type="match status" value="1"/>
</dbReference>
<dbReference type="PANTHER" id="PTHR19367:SF18">
    <property type="entry name" value="T CELL RECEPTOR ALPHA VARIABLE 16"/>
    <property type="match status" value="1"/>
</dbReference>
<dbReference type="InterPro" id="IPR003599">
    <property type="entry name" value="Ig_sub"/>
</dbReference>
<keyword evidence="1 6" id="KW-0732">Signal</keyword>
<dbReference type="Ensembl" id="ENSCCRT00020053821.1">
    <property type="protein sequence ID" value="ENSCCRP00020049381.1"/>
    <property type="gene ID" value="ENSCCRG00020021973.1"/>
</dbReference>
<keyword evidence="4" id="KW-0393">Immunoglobulin domain</keyword>
<dbReference type="InterPro" id="IPR013106">
    <property type="entry name" value="Ig_V-set"/>
</dbReference>
<dbReference type="GO" id="GO:0042101">
    <property type="term" value="C:T cell receptor complex"/>
    <property type="evidence" value="ECO:0007669"/>
    <property type="project" value="UniProtKB-KW"/>
</dbReference>
<evidence type="ECO:0000256" key="1">
    <source>
        <dbReference type="ARBA" id="ARBA00022729"/>
    </source>
</evidence>
<dbReference type="Gene3D" id="2.60.40.10">
    <property type="entry name" value="Immunoglobulins"/>
    <property type="match status" value="1"/>
</dbReference>
<dbReference type="InterPro" id="IPR013783">
    <property type="entry name" value="Ig-like_fold"/>
</dbReference>
<dbReference type="Proteomes" id="UP000694701">
    <property type="component" value="Unplaced"/>
</dbReference>
<evidence type="ECO:0000313" key="8">
    <source>
        <dbReference type="Ensembl" id="ENSCCRP00020049381.1"/>
    </source>
</evidence>
<evidence type="ECO:0000256" key="4">
    <source>
        <dbReference type="ARBA" id="ARBA00023319"/>
    </source>
</evidence>
<keyword evidence="3" id="KW-0675">Receptor</keyword>
<keyword evidence="2" id="KW-1064">Adaptive immunity</keyword>
<accession>A0A8C2HJ86</accession>
<dbReference type="SMART" id="SM00409">
    <property type="entry name" value="IG"/>
    <property type="match status" value="1"/>
</dbReference>
<dbReference type="Pfam" id="PF07686">
    <property type="entry name" value="V-set"/>
    <property type="match status" value="1"/>
</dbReference>
<evidence type="ECO:0000256" key="2">
    <source>
        <dbReference type="ARBA" id="ARBA00023130"/>
    </source>
</evidence>
<evidence type="ECO:0000256" key="3">
    <source>
        <dbReference type="ARBA" id="ARBA00023170"/>
    </source>
</evidence>
<evidence type="ECO:0000256" key="5">
    <source>
        <dbReference type="ARBA" id="ARBA00043266"/>
    </source>
</evidence>
<name>A0A8C2HJ86_CYPCA</name>
<feature type="domain" description="Ig-like" evidence="7">
    <location>
        <begin position="33"/>
        <end position="139"/>
    </location>
</feature>
<dbReference type="PROSITE" id="PS50835">
    <property type="entry name" value="IG_LIKE"/>
    <property type="match status" value="1"/>
</dbReference>
<feature type="chain" id="PRO_5034511182" description="Ig-like domain-containing protein" evidence="6">
    <location>
        <begin position="19"/>
        <end position="183"/>
    </location>
</feature>
<proteinExistence type="predicted"/>
<dbReference type="GO" id="GO:0002250">
    <property type="term" value="P:adaptive immune response"/>
    <property type="evidence" value="ECO:0007669"/>
    <property type="project" value="UniProtKB-KW"/>
</dbReference>
<dbReference type="SUPFAM" id="SSF48726">
    <property type="entry name" value="Immunoglobulin"/>
    <property type="match status" value="1"/>
</dbReference>
<evidence type="ECO:0000313" key="9">
    <source>
        <dbReference type="Proteomes" id="UP000694701"/>
    </source>
</evidence>
<reference evidence="8" key="1">
    <citation type="submission" date="2025-08" db="UniProtKB">
        <authorList>
            <consortium name="Ensembl"/>
        </authorList>
    </citation>
    <scope>IDENTIFICATION</scope>
</reference>
<evidence type="ECO:0000256" key="6">
    <source>
        <dbReference type="SAM" id="SignalP"/>
    </source>
</evidence>
<dbReference type="AlphaFoldDB" id="A0A8C2HJ86"/>
<sequence length="183" mass="20671">TMILHLVILLSALTKTNISIFFAGASNGDTITPDKTEEFAAEGSNVTLSCSYSSARSLHWYRQYPRTAPEFLVLISDSAKQAETSGVDHRVTTKIRNKEKQNYVDLEIFSAAVSDSALYYCALQPTVTGNTRTLYKNLTVKENNDLLMIWRNATIVPLMMSQDLWMKHTQHSYKSADKLQRIK</sequence>
<dbReference type="InterPro" id="IPR036179">
    <property type="entry name" value="Ig-like_dom_sf"/>
</dbReference>